<keyword evidence="3 4" id="KW-0175">Coiled coil</keyword>
<feature type="coiled-coil region" evidence="4">
    <location>
        <begin position="848"/>
        <end position="910"/>
    </location>
</feature>
<dbReference type="Gene3D" id="1.10.8.270">
    <property type="entry name" value="putative rabgap domain of human tbc1 domain family member 14 like domains"/>
    <property type="match status" value="1"/>
</dbReference>
<proteinExistence type="predicted"/>
<organism evidence="7 8">
    <name type="scientific">Amphibalanus amphitrite</name>
    <name type="common">Striped barnacle</name>
    <name type="synonym">Balanus amphitrite</name>
    <dbReference type="NCBI Taxonomy" id="1232801"/>
    <lineage>
        <taxon>Eukaryota</taxon>
        <taxon>Metazoa</taxon>
        <taxon>Ecdysozoa</taxon>
        <taxon>Arthropoda</taxon>
        <taxon>Crustacea</taxon>
        <taxon>Multicrustacea</taxon>
        <taxon>Cirripedia</taxon>
        <taxon>Thoracica</taxon>
        <taxon>Thoracicalcarea</taxon>
        <taxon>Balanomorpha</taxon>
        <taxon>Balanoidea</taxon>
        <taxon>Balanidae</taxon>
        <taxon>Amphibalaninae</taxon>
        <taxon>Amphibalanus</taxon>
    </lineage>
</organism>
<name>A0A6A4WX91_AMPAM</name>
<dbReference type="FunFam" id="1.10.472.80:FF:000002">
    <property type="entry name" value="Ecotropic viral integration site 5"/>
    <property type="match status" value="1"/>
</dbReference>
<feature type="coiled-coil region" evidence="4">
    <location>
        <begin position="588"/>
        <end position="615"/>
    </location>
</feature>
<evidence type="ECO:0000256" key="3">
    <source>
        <dbReference type="ARBA" id="ARBA00023054"/>
    </source>
</evidence>
<feature type="compositionally biased region" description="Polar residues" evidence="5">
    <location>
        <begin position="274"/>
        <end position="293"/>
    </location>
</feature>
<dbReference type="InterPro" id="IPR000195">
    <property type="entry name" value="Rab-GAP-TBC_dom"/>
</dbReference>
<evidence type="ECO:0000313" key="7">
    <source>
        <dbReference type="EMBL" id="KAF0311495.1"/>
    </source>
</evidence>
<dbReference type="AlphaFoldDB" id="A0A6A4WX91"/>
<comment type="caution">
    <text evidence="7">The sequence shown here is derived from an EMBL/GenBank/DDBJ whole genome shotgun (WGS) entry which is preliminary data.</text>
</comment>
<evidence type="ECO:0000256" key="5">
    <source>
        <dbReference type="SAM" id="MobiDB-lite"/>
    </source>
</evidence>
<dbReference type="Pfam" id="PF00566">
    <property type="entry name" value="RabGAP-TBC"/>
    <property type="match status" value="1"/>
</dbReference>
<evidence type="ECO:0000259" key="6">
    <source>
        <dbReference type="PROSITE" id="PS50086"/>
    </source>
</evidence>
<dbReference type="FunFam" id="1.10.10.750:FF:000003">
    <property type="entry name" value="GTPase activating protein (Evi5)"/>
    <property type="match status" value="1"/>
</dbReference>
<dbReference type="Proteomes" id="UP000440578">
    <property type="component" value="Unassembled WGS sequence"/>
</dbReference>
<evidence type="ECO:0000256" key="1">
    <source>
        <dbReference type="ARBA" id="ARBA00022468"/>
    </source>
</evidence>
<dbReference type="PANTHER" id="PTHR47219:SF22">
    <property type="entry name" value="RAB-GAP TBC DOMAIN-CONTAINING PROTEIN"/>
    <property type="match status" value="1"/>
</dbReference>
<feature type="region of interest" description="Disordered" evidence="5">
    <location>
        <begin position="1015"/>
        <end position="1058"/>
    </location>
</feature>
<feature type="coiled-coil region" evidence="4">
    <location>
        <begin position="976"/>
        <end position="1003"/>
    </location>
</feature>
<dbReference type="SUPFAM" id="SSF47923">
    <property type="entry name" value="Ypt/Rab-GAP domain of gyp1p"/>
    <property type="match status" value="2"/>
</dbReference>
<feature type="region of interest" description="Disordered" evidence="5">
    <location>
        <begin position="261"/>
        <end position="297"/>
    </location>
</feature>
<keyword evidence="8" id="KW-1185">Reference proteome</keyword>
<feature type="coiled-coil region" evidence="4">
    <location>
        <begin position="651"/>
        <end position="740"/>
    </location>
</feature>
<keyword evidence="1" id="KW-0343">GTPase activation</keyword>
<sequence length="1058" mass="118749">MSYFDVFGELGDEPPPPKKTETEKETVNKCRPSESTSLPTDPVNGNDVLNCEQCGENGDISDAGGANDNGDGDNDVSASAQPDSGGGGWRSNDPTPTPQDVSGEDPPVADAPGSLTASEEAAERTDVVPVLPTRTDELSRPKLTPDGKSILPRLRLTSVDDNGHAFDVEDDVFLSGGPLEDHPEHDDDEEDASTPDTDITEAAALVLDEPPAEDPPWSSSSLPMRLFRDGWHGLSNLLVSIHHHRRASDGLIETDAKSLNSLSNTSGHSRKSSDTSQISVASVTSSGQGQDSTAEPEEDAWVVWGRIVNEWDLHWKKKQQQVKDLVRKGIPHHFRGIVWQLLCGAHNSPVKAKYAEFIKATSACEKSIRRDIARTYPEHDFFKEKNGMGQESLFNVMKAYSLHDREVGYCQGTAFIVGLLLMQMPEEESFAVLVKLMEDYRMREMFKPSMSELGVCIYQLEVLVQEQLPELHGHFASQSFHTSMYASSWFLTLFTTALPLPLASRVMDWFLSDGMEVIFRLAVAVLTVGKTDILSQDMEGMLKYFQKEMPARFESDPETHFTLAQNVKYNAKRMKKLEKEYTVMKTKEHEEQVELRRLRTENRLLRQQVEYLEAESVALADRLIQGQVCRAEEAEHSYVIRRELEAVRQHSGETAQQLEEARARIHKLSEQMNESSSNEDSLQELSLKTELLQQKEELMRCLQDELVKVRLEHAENEATIRELSARCDQQEKELKALKDQPPEDPVAALQEELAAAKVREAEAVLSLKELQQTVADLNVMWKRHLEEKEKLKQSVEAAGAGGSDTPTLRTPTAARKLLFWTASGEDTSKLQDELMSSRLKEIEAVAEMKQMTNKMMEMETQVQVTTNQLRRQSEEHKKTVERLEMFESENKRQAEEIKDSQRKFSDLQTKMKEELMLARIRDAEHTQCMAELTHKLCNLELKVAHRAAWLVIQGGLTNHELLAEGELNGVGESDRVKELSDKVADLKAEILQLKHSNRSLNNQVQIHQILTPRVSVGSASEEEDLRPPPGGGERSAGPTRLGLTPGPPRRPPPRDSAW</sequence>
<evidence type="ECO:0000313" key="8">
    <source>
        <dbReference type="Proteomes" id="UP000440578"/>
    </source>
</evidence>
<feature type="compositionally biased region" description="Basic and acidic residues" evidence="5">
    <location>
        <begin position="15"/>
        <end position="32"/>
    </location>
</feature>
<feature type="domain" description="Rab-GAP TBC" evidence="6">
    <location>
        <begin position="329"/>
        <end position="514"/>
    </location>
</feature>
<accession>A0A6A4WX91</accession>
<dbReference type="Gene3D" id="1.10.472.80">
    <property type="entry name" value="Ypt/Rab-GAP domain of gyp1p, domain 3"/>
    <property type="match status" value="1"/>
</dbReference>
<evidence type="ECO:0000256" key="2">
    <source>
        <dbReference type="ARBA" id="ARBA00022553"/>
    </source>
</evidence>
<dbReference type="FunFam" id="1.10.8.270:FF:000003">
    <property type="entry name" value="Ecotropic viral integration site 5"/>
    <property type="match status" value="1"/>
</dbReference>
<dbReference type="InterPro" id="IPR035969">
    <property type="entry name" value="Rab-GAP_TBC_sf"/>
</dbReference>
<dbReference type="GO" id="GO:0005096">
    <property type="term" value="F:GTPase activator activity"/>
    <property type="evidence" value="ECO:0007669"/>
    <property type="project" value="UniProtKB-KW"/>
</dbReference>
<evidence type="ECO:0000256" key="4">
    <source>
        <dbReference type="SAM" id="Coils"/>
    </source>
</evidence>
<dbReference type="InterPro" id="IPR050302">
    <property type="entry name" value="Rab_GAP_TBC_domain"/>
</dbReference>
<feature type="region of interest" description="Disordered" evidence="5">
    <location>
        <begin position="1"/>
        <end position="150"/>
    </location>
</feature>
<dbReference type="SMART" id="SM00164">
    <property type="entry name" value="TBC"/>
    <property type="match status" value="1"/>
</dbReference>
<dbReference type="Gene3D" id="1.10.10.750">
    <property type="entry name" value="Ypt/Rab-GAP domain of gyp1p, domain 1"/>
    <property type="match status" value="1"/>
</dbReference>
<feature type="region of interest" description="Disordered" evidence="5">
    <location>
        <begin position="167"/>
        <end position="195"/>
    </location>
</feature>
<feature type="compositionally biased region" description="Low complexity" evidence="5">
    <location>
        <begin position="57"/>
        <end position="79"/>
    </location>
</feature>
<feature type="compositionally biased region" description="Basic and acidic residues" evidence="5">
    <location>
        <begin position="134"/>
        <end position="145"/>
    </location>
</feature>
<dbReference type="PANTHER" id="PTHR47219">
    <property type="entry name" value="RAB GTPASE-ACTIVATING PROTEIN 1-LIKE"/>
    <property type="match status" value="1"/>
</dbReference>
<reference evidence="7 8" key="1">
    <citation type="submission" date="2019-07" db="EMBL/GenBank/DDBJ databases">
        <title>Draft genome assembly of a fouling barnacle, Amphibalanus amphitrite (Darwin, 1854): The first reference genome for Thecostraca.</title>
        <authorList>
            <person name="Kim W."/>
        </authorList>
    </citation>
    <scope>NUCLEOTIDE SEQUENCE [LARGE SCALE GENOMIC DNA]</scope>
    <source>
        <strain evidence="7">SNU_AA5</strain>
        <tissue evidence="7">Soma without cirri and trophi</tissue>
    </source>
</reference>
<keyword evidence="2" id="KW-0597">Phosphoprotein</keyword>
<dbReference type="GO" id="GO:0031267">
    <property type="term" value="F:small GTPase binding"/>
    <property type="evidence" value="ECO:0007669"/>
    <property type="project" value="UniProtKB-ARBA"/>
</dbReference>
<dbReference type="OrthoDB" id="295078at2759"/>
<dbReference type="EMBL" id="VIIS01000235">
    <property type="protein sequence ID" value="KAF0311495.1"/>
    <property type="molecule type" value="Genomic_DNA"/>
</dbReference>
<gene>
    <name evidence="7" type="primary">Evi5</name>
    <name evidence="7" type="ORF">FJT64_017680</name>
</gene>
<dbReference type="PROSITE" id="PS50086">
    <property type="entry name" value="TBC_RABGAP"/>
    <property type="match status" value="1"/>
</dbReference>
<protein>
    <submittedName>
        <fullName evidence="7">Ecotropic viral integration site 5-like protein</fullName>
    </submittedName>
</protein>